<evidence type="ECO:0000313" key="1">
    <source>
        <dbReference type="EMBL" id="NBE51967.1"/>
    </source>
</evidence>
<proteinExistence type="predicted"/>
<accession>A0A964XLP9</accession>
<dbReference type="EMBL" id="JAAAHS010000061">
    <property type="protein sequence ID" value="NBE51967.1"/>
    <property type="molecule type" value="Genomic_DNA"/>
</dbReference>
<reference evidence="1" key="1">
    <citation type="submission" date="2020-01" db="EMBL/GenBank/DDBJ databases">
        <title>Whole-genome analyses of novel actinobacteria.</title>
        <authorList>
            <person name="Sahin N."/>
        </authorList>
    </citation>
    <scope>NUCLEOTIDE SEQUENCE</scope>
    <source>
        <strain evidence="1">YC537</strain>
    </source>
</reference>
<gene>
    <name evidence="1" type="ORF">GUY60_11135</name>
</gene>
<protein>
    <submittedName>
        <fullName evidence="1">Uncharacterized protein</fullName>
    </submittedName>
</protein>
<organism evidence="1 2">
    <name type="scientific">Streptomyces boluensis</name>
    <dbReference type="NCBI Taxonomy" id="1775135"/>
    <lineage>
        <taxon>Bacteria</taxon>
        <taxon>Bacillati</taxon>
        <taxon>Actinomycetota</taxon>
        <taxon>Actinomycetes</taxon>
        <taxon>Kitasatosporales</taxon>
        <taxon>Streptomycetaceae</taxon>
        <taxon>Streptomyces</taxon>
    </lineage>
</organism>
<dbReference type="AlphaFoldDB" id="A0A964XLP9"/>
<sequence>MSSSPRRACPECAREIAVVAGRLSRHDPPAGTGAIGLVSCPGSKRRVALDSGQRTLDGYAVPDFPGQLPLF</sequence>
<dbReference type="RefSeq" id="WP_161696454.1">
    <property type="nucleotide sequence ID" value="NZ_JAAAHS010000061.1"/>
</dbReference>
<dbReference type="OrthoDB" id="4283972at2"/>
<comment type="caution">
    <text evidence="1">The sequence shown here is derived from an EMBL/GenBank/DDBJ whole genome shotgun (WGS) entry which is preliminary data.</text>
</comment>
<name>A0A964XLP9_9ACTN</name>
<dbReference type="Proteomes" id="UP000598297">
    <property type="component" value="Unassembled WGS sequence"/>
</dbReference>
<keyword evidence="2" id="KW-1185">Reference proteome</keyword>
<evidence type="ECO:0000313" key="2">
    <source>
        <dbReference type="Proteomes" id="UP000598297"/>
    </source>
</evidence>